<evidence type="ECO:0000259" key="4">
    <source>
        <dbReference type="Pfam" id="PF25917"/>
    </source>
</evidence>
<evidence type="ECO:0000313" key="6">
    <source>
        <dbReference type="Proteomes" id="UP000032568"/>
    </source>
</evidence>
<feature type="domain" description="Multidrug resistance protein MdtA-like alpha-helical hairpin" evidence="3">
    <location>
        <begin position="105"/>
        <end position="158"/>
    </location>
</feature>
<dbReference type="Pfam" id="PF25917">
    <property type="entry name" value="BSH_RND"/>
    <property type="match status" value="1"/>
</dbReference>
<reference evidence="5 6" key="1">
    <citation type="journal article" date="2015" name="Genome Announc.">
        <title>Draft Genome Sequences of Marine Isolates of Thalassomonas viridans and Thalassomonas actiniarum.</title>
        <authorList>
            <person name="Olonade I."/>
            <person name="van Zyl L.J."/>
            <person name="Trindade M."/>
        </authorList>
    </citation>
    <scope>NUCLEOTIDE SEQUENCE [LARGE SCALE GENOMIC DNA]</scope>
    <source>
        <strain evidence="5 6">A5K-106</strain>
    </source>
</reference>
<reference evidence="5 6" key="2">
    <citation type="journal article" date="2022" name="Mar. Drugs">
        <title>Bioassay-Guided Fractionation Leads to the Detection of Cholic Acid Generated by the Rare Thalassomonas sp.</title>
        <authorList>
            <person name="Pheiffer F."/>
            <person name="Schneider Y.K."/>
            <person name="Hansen E.H."/>
            <person name="Andersen J.H."/>
            <person name="Isaksson J."/>
            <person name="Busche T."/>
            <person name="R C."/>
            <person name="Kalinowski J."/>
            <person name="Zyl L.V."/>
            <person name="Trindade M."/>
        </authorList>
    </citation>
    <scope>NUCLEOTIDE SEQUENCE [LARGE SCALE GENOMIC DNA]</scope>
    <source>
        <strain evidence="5 6">A5K-106</strain>
    </source>
</reference>
<evidence type="ECO:0000313" key="5">
    <source>
        <dbReference type="EMBL" id="WDE01131.1"/>
    </source>
</evidence>
<feature type="signal peptide" evidence="2">
    <location>
        <begin position="1"/>
        <end position="25"/>
    </location>
</feature>
<dbReference type="Gene3D" id="2.40.30.170">
    <property type="match status" value="1"/>
</dbReference>
<dbReference type="Gene3D" id="2.40.50.100">
    <property type="match status" value="1"/>
</dbReference>
<organism evidence="5 6">
    <name type="scientific">Thalassomonas actiniarum</name>
    <dbReference type="NCBI Taxonomy" id="485447"/>
    <lineage>
        <taxon>Bacteria</taxon>
        <taxon>Pseudomonadati</taxon>
        <taxon>Pseudomonadota</taxon>
        <taxon>Gammaproteobacteria</taxon>
        <taxon>Alteromonadales</taxon>
        <taxon>Colwelliaceae</taxon>
        <taxon>Thalassomonas</taxon>
    </lineage>
</organism>
<dbReference type="InterPro" id="IPR058624">
    <property type="entry name" value="MdtA-like_HH"/>
</dbReference>
<dbReference type="SUPFAM" id="SSF111369">
    <property type="entry name" value="HlyD-like secretion proteins"/>
    <property type="match status" value="1"/>
</dbReference>
<sequence length="365" mass="40371">MSVSCRQTLLSIPMLLLALSGCSEQASTQVQSEITRPVKIFQVKDPAAESFRNFPAEVEANADSKLAFRVSGQIIEFPKKAGNEVTKGQLLARLDPQDFKLLLDDRQARYELAKSQFERAKQLLEKKLASQADYDQAKANLSVSLSSLNSAKTDLEYTELRAPFSGSIAKVFVENHENVQAKQTVLTLQTRDVVDISMQMPENIASRVKKDVQYQPTVIFDTHPNQEFLITVKEWDTQADPTTLTYKVVFSLPTPKTFNVLPGMTANIRMDLSKVTTDSSNSFLLPVGAVFTGKDSPVSSKTRYVWKYDAASQTVSQANVTVGSIKSQGIEVLTGLEPGDQVVSAGVHFLSEGMKVRPWNREKGL</sequence>
<keyword evidence="2" id="KW-0732">Signal</keyword>
<dbReference type="GO" id="GO:1990281">
    <property type="term" value="C:efflux pump complex"/>
    <property type="evidence" value="ECO:0007669"/>
    <property type="project" value="TreeGrafter"/>
</dbReference>
<dbReference type="GO" id="GO:0015562">
    <property type="term" value="F:efflux transmembrane transporter activity"/>
    <property type="evidence" value="ECO:0007669"/>
    <property type="project" value="TreeGrafter"/>
</dbReference>
<dbReference type="RefSeq" id="WP_053042846.1">
    <property type="nucleotide sequence ID" value="NZ_CP059735.1"/>
</dbReference>
<dbReference type="Gene3D" id="1.10.287.470">
    <property type="entry name" value="Helix hairpin bin"/>
    <property type="match status" value="1"/>
</dbReference>
<dbReference type="AlphaFoldDB" id="A0AAE9YU33"/>
<dbReference type="PANTHER" id="PTHR30469">
    <property type="entry name" value="MULTIDRUG RESISTANCE PROTEIN MDTA"/>
    <property type="match status" value="1"/>
</dbReference>
<dbReference type="PANTHER" id="PTHR30469:SF20">
    <property type="entry name" value="EFFLUX RND TRANSPORTER PERIPLASMIC ADAPTOR SUBUNIT"/>
    <property type="match status" value="1"/>
</dbReference>
<proteinExistence type="inferred from homology"/>
<protein>
    <submittedName>
        <fullName evidence="5">Efflux RND transporter periplasmic adaptor subunit</fullName>
    </submittedName>
</protein>
<dbReference type="InterPro" id="IPR006143">
    <property type="entry name" value="RND_pump_MFP"/>
</dbReference>
<dbReference type="PROSITE" id="PS51257">
    <property type="entry name" value="PROKAR_LIPOPROTEIN"/>
    <property type="match status" value="1"/>
</dbReference>
<dbReference type="InterPro" id="IPR058625">
    <property type="entry name" value="MdtA-like_BSH"/>
</dbReference>
<comment type="similarity">
    <text evidence="1">Belongs to the membrane fusion protein (MFP) (TC 8.A.1) family.</text>
</comment>
<evidence type="ECO:0000259" key="3">
    <source>
        <dbReference type="Pfam" id="PF25876"/>
    </source>
</evidence>
<dbReference type="Pfam" id="PF25876">
    <property type="entry name" value="HH_MFP_RND"/>
    <property type="match status" value="1"/>
</dbReference>
<evidence type="ECO:0000256" key="1">
    <source>
        <dbReference type="ARBA" id="ARBA00009477"/>
    </source>
</evidence>
<dbReference type="NCBIfam" id="TIGR01730">
    <property type="entry name" value="RND_mfp"/>
    <property type="match status" value="1"/>
</dbReference>
<feature type="chain" id="PRO_5041976941" evidence="2">
    <location>
        <begin position="26"/>
        <end position="365"/>
    </location>
</feature>
<evidence type="ECO:0000256" key="2">
    <source>
        <dbReference type="SAM" id="SignalP"/>
    </source>
</evidence>
<gene>
    <name evidence="5" type="ORF">SG35_011130</name>
</gene>
<feature type="domain" description="Multidrug resistance protein MdtA-like barrel-sandwich hybrid" evidence="4">
    <location>
        <begin position="69"/>
        <end position="184"/>
    </location>
</feature>
<keyword evidence="6" id="KW-1185">Reference proteome</keyword>
<accession>A0AAE9YU33</accession>
<dbReference type="Proteomes" id="UP000032568">
    <property type="component" value="Chromosome"/>
</dbReference>
<name>A0AAE9YU33_9GAMM</name>
<dbReference type="KEGG" id="tact:SG35_011130"/>
<dbReference type="Gene3D" id="2.40.420.20">
    <property type="match status" value="1"/>
</dbReference>
<dbReference type="EMBL" id="CP059735">
    <property type="protein sequence ID" value="WDE01131.1"/>
    <property type="molecule type" value="Genomic_DNA"/>
</dbReference>